<feature type="region of interest" description="Disordered" evidence="1">
    <location>
        <begin position="71"/>
        <end position="90"/>
    </location>
</feature>
<gene>
    <name evidence="2" type="ORF">Taro_014713</name>
</gene>
<evidence type="ECO:0000313" key="2">
    <source>
        <dbReference type="EMBL" id="MQL82241.1"/>
    </source>
</evidence>
<evidence type="ECO:0000256" key="1">
    <source>
        <dbReference type="SAM" id="MobiDB-lite"/>
    </source>
</evidence>
<sequence length="90" mass="10413">MSTLVKKQVDTSCKFQELDYLGRRRMRAGRHWTSFPEQPIFRIGTAGRHNHQSRSTLDLVPRTACFQIWDSVSTPPPGQVDTIRKDSNLR</sequence>
<dbReference type="Proteomes" id="UP000652761">
    <property type="component" value="Unassembled WGS sequence"/>
</dbReference>
<comment type="caution">
    <text evidence="2">The sequence shown here is derived from an EMBL/GenBank/DDBJ whole genome shotgun (WGS) entry which is preliminary data.</text>
</comment>
<dbReference type="EMBL" id="NMUH01000619">
    <property type="protein sequence ID" value="MQL82241.1"/>
    <property type="molecule type" value="Genomic_DNA"/>
</dbReference>
<proteinExistence type="predicted"/>
<dbReference type="AlphaFoldDB" id="A0A843UFP5"/>
<organism evidence="2 3">
    <name type="scientific">Colocasia esculenta</name>
    <name type="common">Wild taro</name>
    <name type="synonym">Arum esculentum</name>
    <dbReference type="NCBI Taxonomy" id="4460"/>
    <lineage>
        <taxon>Eukaryota</taxon>
        <taxon>Viridiplantae</taxon>
        <taxon>Streptophyta</taxon>
        <taxon>Embryophyta</taxon>
        <taxon>Tracheophyta</taxon>
        <taxon>Spermatophyta</taxon>
        <taxon>Magnoliopsida</taxon>
        <taxon>Liliopsida</taxon>
        <taxon>Araceae</taxon>
        <taxon>Aroideae</taxon>
        <taxon>Colocasieae</taxon>
        <taxon>Colocasia</taxon>
    </lineage>
</organism>
<keyword evidence="3" id="KW-1185">Reference proteome</keyword>
<reference evidence="2" key="1">
    <citation type="submission" date="2017-07" db="EMBL/GenBank/DDBJ databases">
        <title>Taro Niue Genome Assembly and Annotation.</title>
        <authorList>
            <person name="Atibalentja N."/>
            <person name="Keating K."/>
            <person name="Fields C.J."/>
        </authorList>
    </citation>
    <scope>NUCLEOTIDE SEQUENCE</scope>
    <source>
        <strain evidence="2">Niue_2</strain>
        <tissue evidence="2">Leaf</tissue>
    </source>
</reference>
<evidence type="ECO:0000313" key="3">
    <source>
        <dbReference type="Proteomes" id="UP000652761"/>
    </source>
</evidence>
<accession>A0A843UFP5</accession>
<name>A0A843UFP5_COLES</name>
<protein>
    <submittedName>
        <fullName evidence="2">Uncharacterized protein</fullName>
    </submittedName>
</protein>